<evidence type="ECO:0000313" key="2">
    <source>
        <dbReference type="Proteomes" id="UP000292583"/>
    </source>
</evidence>
<accession>A0A4Q9JX70</accession>
<evidence type="ECO:0008006" key="3">
    <source>
        <dbReference type="Google" id="ProtNLM"/>
    </source>
</evidence>
<dbReference type="OrthoDB" id="5356425at2"/>
<sequence>MQKQYIKADVILSLGSACRTAHHLRKNHLRLFSSPLDWMVSGDLDIIYDLFCNDFKDFFLNYEVVKHSKKGDKADEPIHVKDVKYDILSIHHFFANEDLKIQSKRVNEQSIYRWNKIKQKLLLAKNIVFIHCGNFELEKIKKFLTKTSLLLKRNGGGNNIKYYFINISSNENLNENEIYIDEFKFNENLHIINYTINDSYNGFIGNASAWKKILKSLKMPLKIKIKNAINDFFIRLKRSCKRRIAFFTKKYKNDINEFH</sequence>
<gene>
    <name evidence="1" type="ORF">DU473_01675</name>
</gene>
<name>A0A4Q9JX70_9BACT</name>
<organism evidence="1 2">
    <name type="scientific">Campylobacter novaezeelandiae</name>
    <dbReference type="NCBI Taxonomy" id="2267891"/>
    <lineage>
        <taxon>Bacteria</taxon>
        <taxon>Pseudomonadati</taxon>
        <taxon>Campylobacterota</taxon>
        <taxon>Epsilonproteobacteria</taxon>
        <taxon>Campylobacterales</taxon>
        <taxon>Campylobacteraceae</taxon>
        <taxon>Campylobacter</taxon>
    </lineage>
</organism>
<proteinExistence type="predicted"/>
<dbReference type="InterPro" id="IPR014903">
    <property type="entry name" value="DUF1796"/>
</dbReference>
<dbReference type="RefSeq" id="WP_131186428.1">
    <property type="nucleotide sequence ID" value="NZ_QPGR01000002.1"/>
</dbReference>
<dbReference type="AlphaFoldDB" id="A0A4Q9JX70"/>
<protein>
    <recommendedName>
        <fullName evidence="3">Peptidase</fullName>
    </recommendedName>
</protein>
<dbReference type="EMBL" id="QPGR01000002">
    <property type="protein sequence ID" value="TBR82010.1"/>
    <property type="molecule type" value="Genomic_DNA"/>
</dbReference>
<dbReference type="Pfam" id="PF08795">
    <property type="entry name" value="DUF1796"/>
    <property type="match status" value="1"/>
</dbReference>
<keyword evidence="2" id="KW-1185">Reference proteome</keyword>
<evidence type="ECO:0000313" key="1">
    <source>
        <dbReference type="EMBL" id="TBR82010.1"/>
    </source>
</evidence>
<comment type="caution">
    <text evidence="1">The sequence shown here is derived from an EMBL/GenBank/DDBJ whole genome shotgun (WGS) entry which is preliminary data.</text>
</comment>
<reference evidence="1 2" key="1">
    <citation type="submission" date="2018-07" db="EMBL/GenBank/DDBJ databases">
        <title>Campylobacter zealandensis sp. nov., isolated from birds and water in New Zealand.</title>
        <authorList>
            <person name="Wilkinson D.A."/>
            <person name="Biggs P.J."/>
            <person name="French N.P."/>
            <person name="Midwinter A.C."/>
        </authorList>
    </citation>
    <scope>NUCLEOTIDE SEQUENCE [LARGE SCALE GENOMIC DNA]</scope>
    <source>
        <strain evidence="1 2">B423b</strain>
    </source>
</reference>
<dbReference type="Proteomes" id="UP000292583">
    <property type="component" value="Unassembled WGS sequence"/>
</dbReference>